<dbReference type="Proteomes" id="UP000694520">
    <property type="component" value="Chromosome 22"/>
</dbReference>
<dbReference type="InterPro" id="IPR016039">
    <property type="entry name" value="Thiolase-like"/>
</dbReference>
<comment type="catalytic activity">
    <reaction evidence="12">
        <text>2 acetyl-CoA = acetoacetyl-CoA + CoA</text>
        <dbReference type="Rhea" id="RHEA:21036"/>
        <dbReference type="ChEBI" id="CHEBI:57286"/>
        <dbReference type="ChEBI" id="CHEBI:57287"/>
        <dbReference type="ChEBI" id="CHEBI:57288"/>
        <dbReference type="EC" id="2.3.1.9"/>
    </reaction>
    <physiologicalReaction direction="right-to-left" evidence="12">
        <dbReference type="Rhea" id="RHEA:21038"/>
    </physiologicalReaction>
</comment>
<dbReference type="NCBIfam" id="TIGR01930">
    <property type="entry name" value="AcCoA-C-Actrans"/>
    <property type="match status" value="1"/>
</dbReference>
<keyword evidence="10 14" id="KW-0012">Acyltransferase</keyword>
<feature type="domain" description="Thiolase C-terminal" evidence="17">
    <location>
        <begin position="299"/>
        <end position="356"/>
    </location>
</feature>
<keyword evidence="6" id="KW-0276">Fatty acid metabolism</keyword>
<evidence type="ECO:0000256" key="3">
    <source>
        <dbReference type="ARBA" id="ARBA00010982"/>
    </source>
</evidence>
<dbReference type="SUPFAM" id="SSF53901">
    <property type="entry name" value="Thiolase-like"/>
    <property type="match status" value="2"/>
</dbReference>
<dbReference type="Gene3D" id="3.40.47.10">
    <property type="match status" value="1"/>
</dbReference>
<dbReference type="GO" id="GO:0006635">
    <property type="term" value="P:fatty acid beta-oxidation"/>
    <property type="evidence" value="ECO:0007669"/>
    <property type="project" value="TreeGrafter"/>
</dbReference>
<dbReference type="GO" id="GO:0005777">
    <property type="term" value="C:peroxisome"/>
    <property type="evidence" value="ECO:0007669"/>
    <property type="project" value="UniProtKB-SubCell"/>
</dbReference>
<dbReference type="PROSITE" id="PS00098">
    <property type="entry name" value="THIOLASE_1"/>
    <property type="match status" value="1"/>
</dbReference>
<dbReference type="Pfam" id="PF00108">
    <property type="entry name" value="Thiolase_N"/>
    <property type="match status" value="1"/>
</dbReference>
<evidence type="ECO:0000256" key="13">
    <source>
        <dbReference type="ARBA" id="ARBA00049306"/>
    </source>
</evidence>
<feature type="domain" description="Thiolase N-terminal" evidence="16">
    <location>
        <begin position="38"/>
        <end position="290"/>
    </location>
</feature>
<evidence type="ECO:0000256" key="8">
    <source>
        <dbReference type="ARBA" id="ARBA00023098"/>
    </source>
</evidence>
<keyword evidence="7" id="KW-0809">Transit peptide</keyword>
<reference evidence="18" key="2">
    <citation type="submission" date="2025-08" db="UniProtKB">
        <authorList>
            <consortium name="Ensembl"/>
        </authorList>
    </citation>
    <scope>IDENTIFICATION</scope>
</reference>
<dbReference type="InterPro" id="IPR020617">
    <property type="entry name" value="Thiolase_C"/>
</dbReference>
<evidence type="ECO:0000256" key="4">
    <source>
        <dbReference type="ARBA" id="ARBA00012705"/>
    </source>
</evidence>
<dbReference type="Ensembl" id="ENSBGRT00000023080.1">
    <property type="protein sequence ID" value="ENSBGRP00000019941.1"/>
    <property type="gene ID" value="ENSBGRG00000012620.1"/>
</dbReference>
<accession>A0A8B9XFG7</accession>
<keyword evidence="5 14" id="KW-0808">Transferase</keyword>
<evidence type="ECO:0000259" key="16">
    <source>
        <dbReference type="Pfam" id="PF00108"/>
    </source>
</evidence>
<dbReference type="Pfam" id="PF02803">
    <property type="entry name" value="Thiolase_C"/>
    <property type="match status" value="1"/>
</dbReference>
<evidence type="ECO:0000256" key="5">
    <source>
        <dbReference type="ARBA" id="ARBA00022679"/>
    </source>
</evidence>
<name>A0A8B9XFG7_BOSMU</name>
<evidence type="ECO:0000313" key="19">
    <source>
        <dbReference type="Proteomes" id="UP000694520"/>
    </source>
</evidence>
<evidence type="ECO:0000256" key="15">
    <source>
        <dbReference type="SAM" id="MobiDB-lite"/>
    </source>
</evidence>
<evidence type="ECO:0000256" key="12">
    <source>
        <dbReference type="ARBA" id="ARBA00037000"/>
    </source>
</evidence>
<evidence type="ECO:0000256" key="1">
    <source>
        <dbReference type="ARBA" id="ARBA00004275"/>
    </source>
</evidence>
<evidence type="ECO:0000256" key="2">
    <source>
        <dbReference type="ARBA" id="ARBA00004846"/>
    </source>
</evidence>
<dbReference type="PANTHER" id="PTHR43853:SF8">
    <property type="entry name" value="3-KETOACYL-COA THIOLASE, PEROXISOMAL"/>
    <property type="match status" value="1"/>
</dbReference>
<keyword evidence="8" id="KW-0443">Lipid metabolism</keyword>
<evidence type="ECO:0000256" key="11">
    <source>
        <dbReference type="ARBA" id="ARBA00036770"/>
    </source>
</evidence>
<comment type="catalytic activity">
    <reaction evidence="13">
        <text>3-oxohexadecanedioyl-CoA + CoA = tetradecanedioyl-CoA + acetyl-CoA</text>
        <dbReference type="Rhea" id="RHEA:40343"/>
        <dbReference type="ChEBI" id="CHEBI:57287"/>
        <dbReference type="ChEBI" id="CHEBI:57288"/>
        <dbReference type="ChEBI" id="CHEBI:77081"/>
        <dbReference type="ChEBI" id="CHEBI:77084"/>
    </reaction>
    <physiologicalReaction direction="left-to-right" evidence="13">
        <dbReference type="Rhea" id="RHEA:40344"/>
    </physiologicalReaction>
</comment>
<dbReference type="InterPro" id="IPR002155">
    <property type="entry name" value="Thiolase"/>
</dbReference>
<dbReference type="GO" id="GO:0003985">
    <property type="term" value="F:acetyl-CoA C-acetyltransferase activity"/>
    <property type="evidence" value="ECO:0007669"/>
    <property type="project" value="UniProtKB-EC"/>
</dbReference>
<organism evidence="18 19">
    <name type="scientific">Bos mutus grunniens</name>
    <name type="common">Wild yak</name>
    <name type="synonym">Bos grunniens</name>
    <dbReference type="NCBI Taxonomy" id="30521"/>
    <lineage>
        <taxon>Eukaryota</taxon>
        <taxon>Metazoa</taxon>
        <taxon>Chordata</taxon>
        <taxon>Craniata</taxon>
        <taxon>Vertebrata</taxon>
        <taxon>Euteleostomi</taxon>
        <taxon>Mammalia</taxon>
        <taxon>Eutheria</taxon>
        <taxon>Laurasiatheria</taxon>
        <taxon>Artiodactyla</taxon>
        <taxon>Ruminantia</taxon>
        <taxon>Pecora</taxon>
        <taxon>Bovidae</taxon>
        <taxon>Bovinae</taxon>
        <taxon>Bos</taxon>
    </lineage>
</organism>
<dbReference type="InterPro" id="IPR020616">
    <property type="entry name" value="Thiolase_N"/>
</dbReference>
<dbReference type="PIRSF" id="PIRSF000429">
    <property type="entry name" value="Ac-CoA_Ac_transf"/>
    <property type="match status" value="1"/>
</dbReference>
<dbReference type="EC" id="2.3.1.9" evidence="4"/>
<protein>
    <recommendedName>
        <fullName evidence="4">acetyl-CoA C-acetyltransferase</fullName>
        <ecNumber evidence="4">2.3.1.9</ecNumber>
    </recommendedName>
</protein>
<evidence type="ECO:0000256" key="6">
    <source>
        <dbReference type="ARBA" id="ARBA00022832"/>
    </source>
</evidence>
<evidence type="ECO:0000313" key="18">
    <source>
        <dbReference type="Ensembl" id="ENSBGRP00000019941.1"/>
    </source>
</evidence>
<dbReference type="InterPro" id="IPR020615">
    <property type="entry name" value="Thiolase_acyl_enz_int_AS"/>
</dbReference>
<feature type="region of interest" description="Disordered" evidence="15">
    <location>
        <begin position="365"/>
        <end position="400"/>
    </location>
</feature>
<dbReference type="PANTHER" id="PTHR43853">
    <property type="entry name" value="3-KETOACYL-COA THIOLASE, PEROXISOMAL"/>
    <property type="match status" value="1"/>
</dbReference>
<gene>
    <name evidence="18" type="primary">ACAA1</name>
</gene>
<keyword evidence="9" id="KW-0576">Peroxisome</keyword>
<sequence length="400" mass="41801">MRRLQVVLGHLKGRPASDPEPLATPCWSGARWASAEDVVVVHGRRTAIGRSGRGGFKDTTPDELLSAVMTAVLQDVKLSPAQLGDICVGNVLQPGAGATMARIAQFLSDIPETVPLSAVNRQCSSGLQAVASIAGGIRNGSYDIGMACGVESMSLADRGNPGNITSRLVEKEKARDCLIPMGITSENVAEQFGISREKQDTFALASQQKAAKAQRQGCFQAEIVPVTTTVRDDKGTEQSITVAQDEGIRPNTTMEGLAKLKPAFKDGGSTTAGNSSQVSDGAAAILLARRSKAEELGLPILGVLRSYAVVGVPPDIMGIGPAYAIPVALQKAGLTVDDVDIFEINEAFASQAVCCHPGALWAGGPLEGHQPSPTPGGQQALTCQHRGRPPGLQGDQERVR</sequence>
<keyword evidence="19" id="KW-1185">Reference proteome</keyword>
<comment type="pathway">
    <text evidence="2">Lipid metabolism; peroxisomal fatty acid beta-oxidation.</text>
</comment>
<dbReference type="AlphaFoldDB" id="A0A8B9XFG7"/>
<comment type="subcellular location">
    <subcellularLocation>
        <location evidence="1">Peroxisome</location>
    </subcellularLocation>
</comment>
<reference evidence="18" key="3">
    <citation type="submission" date="2025-09" db="UniProtKB">
        <authorList>
            <consortium name="Ensembl"/>
        </authorList>
    </citation>
    <scope>IDENTIFICATION</scope>
</reference>
<dbReference type="InterPro" id="IPR050215">
    <property type="entry name" value="Thiolase-like_sf_Thiolase"/>
</dbReference>
<evidence type="ECO:0000256" key="9">
    <source>
        <dbReference type="ARBA" id="ARBA00023140"/>
    </source>
</evidence>
<comment type="catalytic activity">
    <reaction evidence="11">
        <text>3-oxo-(6Z,9Z,12Z,15Z,18Z,21Z)-tetracosahexaenoyl-CoA + CoA = (4Z,7Z,10Z,13Z,16Z,19Z)-docosahexaenoyl-CoA + acetyl-CoA</text>
        <dbReference type="Rhea" id="RHEA:39131"/>
        <dbReference type="ChEBI" id="CHEBI:57287"/>
        <dbReference type="ChEBI" id="CHEBI:57288"/>
        <dbReference type="ChEBI" id="CHEBI:74298"/>
        <dbReference type="ChEBI" id="CHEBI:74304"/>
    </reaction>
    <physiologicalReaction direction="left-to-right" evidence="11">
        <dbReference type="Rhea" id="RHEA:39132"/>
    </physiologicalReaction>
</comment>
<dbReference type="CDD" id="cd00751">
    <property type="entry name" value="thiolase"/>
    <property type="match status" value="1"/>
</dbReference>
<evidence type="ECO:0000256" key="14">
    <source>
        <dbReference type="RuleBase" id="RU003557"/>
    </source>
</evidence>
<dbReference type="GO" id="GO:0010124">
    <property type="term" value="P:phenylacetate catabolic process"/>
    <property type="evidence" value="ECO:0007669"/>
    <property type="project" value="TreeGrafter"/>
</dbReference>
<proteinExistence type="inferred from homology"/>
<reference evidence="18" key="1">
    <citation type="submission" date="2019-05" db="EMBL/GenBank/DDBJ databases">
        <authorList>
            <person name="Zhang S."/>
            <person name="Liu J."/>
        </authorList>
    </citation>
    <scope>NUCLEOTIDE SEQUENCE [LARGE SCALE GENOMIC DNA]</scope>
</reference>
<evidence type="ECO:0000259" key="17">
    <source>
        <dbReference type="Pfam" id="PF02803"/>
    </source>
</evidence>
<dbReference type="GeneTree" id="ENSGT01030000234626"/>
<comment type="similarity">
    <text evidence="3 14">Belongs to the thiolase-like superfamily. Thiolase family.</text>
</comment>
<evidence type="ECO:0000256" key="7">
    <source>
        <dbReference type="ARBA" id="ARBA00022946"/>
    </source>
</evidence>
<evidence type="ECO:0000256" key="10">
    <source>
        <dbReference type="ARBA" id="ARBA00023315"/>
    </source>
</evidence>